<feature type="region of interest" description="Disordered" evidence="1">
    <location>
        <begin position="1"/>
        <end position="24"/>
    </location>
</feature>
<feature type="compositionally biased region" description="Basic and acidic residues" evidence="1">
    <location>
        <begin position="77"/>
        <end position="97"/>
    </location>
</feature>
<gene>
    <name evidence="2" type="ORF">EST38_g12986</name>
</gene>
<name>A0A4Q2D110_9AGAR</name>
<dbReference type="OrthoDB" id="10531152at2759"/>
<feature type="compositionally biased region" description="Basic residues" evidence="1">
    <location>
        <begin position="8"/>
        <end position="23"/>
    </location>
</feature>
<sequence>MAKTETTKKKKSKIPPARKRGRVRVVVPTVPPTDKPLYPITHFGKFGWKFPEAPEKKPTTPVEPPKPQTQLYPIQKWKFDCAKYEANKEQRDAKEGDADVSNDEGQSSRPDPPSPDSKLPYQYQPWKSLKRTEDGETPRM</sequence>
<comment type="caution">
    <text evidence="2">The sequence shown here is derived from an EMBL/GenBank/DDBJ whole genome shotgun (WGS) entry which is preliminary data.</text>
</comment>
<feature type="region of interest" description="Disordered" evidence="1">
    <location>
        <begin position="48"/>
        <end position="140"/>
    </location>
</feature>
<dbReference type="AlphaFoldDB" id="A0A4Q2D110"/>
<evidence type="ECO:0000313" key="3">
    <source>
        <dbReference type="Proteomes" id="UP000290288"/>
    </source>
</evidence>
<reference evidence="2 3" key="1">
    <citation type="submission" date="2019-01" db="EMBL/GenBank/DDBJ databases">
        <title>Draft genome sequence of Psathyrella aberdarensis IHI B618.</title>
        <authorList>
            <person name="Buettner E."/>
            <person name="Kellner H."/>
        </authorList>
    </citation>
    <scope>NUCLEOTIDE SEQUENCE [LARGE SCALE GENOMIC DNA]</scope>
    <source>
        <strain evidence="2 3">IHI B618</strain>
    </source>
</reference>
<dbReference type="Proteomes" id="UP000290288">
    <property type="component" value="Unassembled WGS sequence"/>
</dbReference>
<protein>
    <submittedName>
        <fullName evidence="2">Uncharacterized protein</fullName>
    </submittedName>
</protein>
<organism evidence="2 3">
    <name type="scientific">Candolleomyces aberdarensis</name>
    <dbReference type="NCBI Taxonomy" id="2316362"/>
    <lineage>
        <taxon>Eukaryota</taxon>
        <taxon>Fungi</taxon>
        <taxon>Dikarya</taxon>
        <taxon>Basidiomycota</taxon>
        <taxon>Agaricomycotina</taxon>
        <taxon>Agaricomycetes</taxon>
        <taxon>Agaricomycetidae</taxon>
        <taxon>Agaricales</taxon>
        <taxon>Agaricineae</taxon>
        <taxon>Psathyrellaceae</taxon>
        <taxon>Candolleomyces</taxon>
    </lineage>
</organism>
<feature type="compositionally biased region" description="Basic and acidic residues" evidence="1">
    <location>
        <begin position="130"/>
        <end position="140"/>
    </location>
</feature>
<accession>A0A4Q2D110</accession>
<evidence type="ECO:0000256" key="1">
    <source>
        <dbReference type="SAM" id="MobiDB-lite"/>
    </source>
</evidence>
<proteinExistence type="predicted"/>
<keyword evidence="3" id="KW-1185">Reference proteome</keyword>
<evidence type="ECO:0000313" key="2">
    <source>
        <dbReference type="EMBL" id="RXW12867.1"/>
    </source>
</evidence>
<dbReference type="EMBL" id="SDEE01001092">
    <property type="protein sequence ID" value="RXW12867.1"/>
    <property type="molecule type" value="Genomic_DNA"/>
</dbReference>